<name>A0A1R3HE65_9ROSI</name>
<dbReference type="OrthoDB" id="10486314at2759"/>
<protein>
    <submittedName>
        <fullName evidence="1">Uncharacterized protein</fullName>
    </submittedName>
</protein>
<dbReference type="AlphaFoldDB" id="A0A1R3HE65"/>
<gene>
    <name evidence="1" type="ORF">COLO4_29530</name>
</gene>
<accession>A0A1R3HE65</accession>
<dbReference type="EMBL" id="AWUE01020370">
    <property type="protein sequence ID" value="OMO68626.1"/>
    <property type="molecule type" value="Genomic_DNA"/>
</dbReference>
<organism evidence="1 2">
    <name type="scientific">Corchorus olitorius</name>
    <dbReference type="NCBI Taxonomy" id="93759"/>
    <lineage>
        <taxon>Eukaryota</taxon>
        <taxon>Viridiplantae</taxon>
        <taxon>Streptophyta</taxon>
        <taxon>Embryophyta</taxon>
        <taxon>Tracheophyta</taxon>
        <taxon>Spermatophyta</taxon>
        <taxon>Magnoliopsida</taxon>
        <taxon>eudicotyledons</taxon>
        <taxon>Gunneridae</taxon>
        <taxon>Pentapetalae</taxon>
        <taxon>rosids</taxon>
        <taxon>malvids</taxon>
        <taxon>Malvales</taxon>
        <taxon>Malvaceae</taxon>
        <taxon>Grewioideae</taxon>
        <taxon>Apeibeae</taxon>
        <taxon>Corchorus</taxon>
    </lineage>
</organism>
<proteinExistence type="predicted"/>
<dbReference type="Proteomes" id="UP000187203">
    <property type="component" value="Unassembled WGS sequence"/>
</dbReference>
<reference evidence="2" key="1">
    <citation type="submission" date="2013-09" db="EMBL/GenBank/DDBJ databases">
        <title>Corchorus olitorius genome sequencing.</title>
        <authorList>
            <person name="Alam M."/>
            <person name="Haque M.S."/>
            <person name="Islam M.S."/>
            <person name="Emdad E.M."/>
            <person name="Islam M.M."/>
            <person name="Ahmed B."/>
            <person name="Halim A."/>
            <person name="Hossen Q.M.M."/>
            <person name="Hossain M.Z."/>
            <person name="Ahmed R."/>
            <person name="Khan M.M."/>
            <person name="Islam R."/>
            <person name="Rashid M.M."/>
            <person name="Khan S.A."/>
            <person name="Rahman M.S."/>
            <person name="Alam M."/>
            <person name="Yahiya A.S."/>
            <person name="Khan M.S."/>
            <person name="Azam M.S."/>
            <person name="Haque T."/>
            <person name="Lashkar M.Z.H."/>
            <person name="Akhand A.I."/>
            <person name="Morshed G."/>
            <person name="Roy S."/>
            <person name="Uddin K.S."/>
            <person name="Rabeya T."/>
            <person name="Hossain A.S."/>
            <person name="Chowdhury A."/>
            <person name="Snigdha A.R."/>
            <person name="Mortoza M.S."/>
            <person name="Matin S.A."/>
            <person name="Hoque S.M.E."/>
            <person name="Islam M.K."/>
            <person name="Roy D.K."/>
            <person name="Haider R."/>
            <person name="Moosa M.M."/>
            <person name="Elias S.M."/>
            <person name="Hasan A.M."/>
            <person name="Jahan S."/>
            <person name="Shafiuddin M."/>
            <person name="Mahmood N."/>
            <person name="Shommy N.S."/>
        </authorList>
    </citation>
    <scope>NUCLEOTIDE SEQUENCE [LARGE SCALE GENOMIC DNA]</scope>
    <source>
        <strain evidence="2">cv. O-4</strain>
    </source>
</reference>
<evidence type="ECO:0000313" key="1">
    <source>
        <dbReference type="EMBL" id="OMO68626.1"/>
    </source>
</evidence>
<sequence>MGIQFRIPVSIETSAAGEENLIMVAESERKSDNISGDVLIFDKGTNASGNEKITTDHSIELVHEKSMALESEEFNEHVGFQIEEEEMVMLSMELNIVEKENDLQLAVLEENGNIQSGQLLDFIGLDVTNLENGPSAFDVDTGYENEESRSAYNSLDEEMEMDESSPIVSEYRLNKMKRRRGNKGIRLVEEQSVKNRGLEKWKKKRGKKGVMKLIYKEKFQEELNSDVSISNEEINHRNMVLLKEA</sequence>
<evidence type="ECO:0000313" key="2">
    <source>
        <dbReference type="Proteomes" id="UP000187203"/>
    </source>
</evidence>
<keyword evidence="2" id="KW-1185">Reference proteome</keyword>
<comment type="caution">
    <text evidence="1">The sequence shown here is derived from an EMBL/GenBank/DDBJ whole genome shotgun (WGS) entry which is preliminary data.</text>
</comment>